<protein>
    <submittedName>
        <fullName evidence="1">Uncharacterized protein</fullName>
    </submittedName>
</protein>
<gene>
    <name evidence="1" type="ORF">DFP72DRAFT_862118</name>
</gene>
<keyword evidence="2" id="KW-1185">Reference proteome</keyword>
<evidence type="ECO:0000313" key="1">
    <source>
        <dbReference type="EMBL" id="KAF6741481.1"/>
    </source>
</evidence>
<sequence length="173" mass="19164">MATTTASNSRVIYQVAKELSLFFEVNWPDVKPQVALAIALDGDRSNSIITAAHTRTVARVALIMLRVALSNGKSEFRKRVSVRAVELLKQALNEEGGVDEIRIRACLVAELRRVRIVEEAVFEEAISYVALRDAGICEEMRRRSVGDLTSEESIQVEGGICEVCKELWVKGTS</sequence>
<reference evidence="1 2" key="1">
    <citation type="submission" date="2020-07" db="EMBL/GenBank/DDBJ databases">
        <title>Comparative genomics of pyrophilous fungi reveals a link between fire events and developmental genes.</title>
        <authorList>
            <consortium name="DOE Joint Genome Institute"/>
            <person name="Steindorff A.S."/>
            <person name="Carver A."/>
            <person name="Calhoun S."/>
            <person name="Stillman K."/>
            <person name="Liu H."/>
            <person name="Lipzen A."/>
            <person name="Pangilinan J."/>
            <person name="Labutti K."/>
            <person name="Bruns T.D."/>
            <person name="Grigoriev I.V."/>
        </authorList>
    </citation>
    <scope>NUCLEOTIDE SEQUENCE [LARGE SCALE GENOMIC DNA]</scope>
    <source>
        <strain evidence="1 2">CBS 144469</strain>
    </source>
</reference>
<organism evidence="1 2">
    <name type="scientific">Ephemerocybe angulata</name>
    <dbReference type="NCBI Taxonomy" id="980116"/>
    <lineage>
        <taxon>Eukaryota</taxon>
        <taxon>Fungi</taxon>
        <taxon>Dikarya</taxon>
        <taxon>Basidiomycota</taxon>
        <taxon>Agaricomycotina</taxon>
        <taxon>Agaricomycetes</taxon>
        <taxon>Agaricomycetidae</taxon>
        <taxon>Agaricales</taxon>
        <taxon>Agaricineae</taxon>
        <taxon>Psathyrellaceae</taxon>
        <taxon>Ephemerocybe</taxon>
    </lineage>
</organism>
<dbReference type="EMBL" id="JACGCI010000240">
    <property type="protein sequence ID" value="KAF6741481.1"/>
    <property type="molecule type" value="Genomic_DNA"/>
</dbReference>
<name>A0A8H6H928_9AGAR</name>
<dbReference type="Proteomes" id="UP000521943">
    <property type="component" value="Unassembled WGS sequence"/>
</dbReference>
<evidence type="ECO:0000313" key="2">
    <source>
        <dbReference type="Proteomes" id="UP000521943"/>
    </source>
</evidence>
<proteinExistence type="predicted"/>
<comment type="caution">
    <text evidence="1">The sequence shown here is derived from an EMBL/GenBank/DDBJ whole genome shotgun (WGS) entry which is preliminary data.</text>
</comment>
<dbReference type="AlphaFoldDB" id="A0A8H6H928"/>
<accession>A0A8H6H928</accession>